<gene>
    <name evidence="3" type="ORF">QGN17_18925</name>
</gene>
<dbReference type="RefSeq" id="WP_281046165.1">
    <property type="nucleotide sequence ID" value="NZ_JARYGZ010000004.1"/>
</dbReference>
<dbReference type="InterPro" id="IPR045010">
    <property type="entry name" value="MDR_fam"/>
</dbReference>
<keyword evidence="4" id="KW-1185">Reference proteome</keyword>
<evidence type="ECO:0000259" key="2">
    <source>
        <dbReference type="SMART" id="SM00829"/>
    </source>
</evidence>
<feature type="domain" description="Enoyl reductase (ER)" evidence="2">
    <location>
        <begin position="16"/>
        <end position="328"/>
    </location>
</feature>
<name>A0ABT6N6Q8_9SPHN</name>
<dbReference type="InterPro" id="IPR011032">
    <property type="entry name" value="GroES-like_sf"/>
</dbReference>
<proteinExistence type="predicted"/>
<accession>A0ABT6N6Q8</accession>
<dbReference type="EMBL" id="JARYGZ010000004">
    <property type="protein sequence ID" value="MDH7640814.1"/>
    <property type="molecule type" value="Genomic_DNA"/>
</dbReference>
<evidence type="ECO:0000256" key="1">
    <source>
        <dbReference type="ARBA" id="ARBA00023002"/>
    </source>
</evidence>
<dbReference type="InterPro" id="IPR013149">
    <property type="entry name" value="ADH-like_C"/>
</dbReference>
<evidence type="ECO:0000313" key="4">
    <source>
        <dbReference type="Proteomes" id="UP001160625"/>
    </source>
</evidence>
<dbReference type="PANTHER" id="PTHR43205">
    <property type="entry name" value="PROSTAGLANDIN REDUCTASE"/>
    <property type="match status" value="1"/>
</dbReference>
<reference evidence="3" key="1">
    <citation type="submission" date="2023-04" db="EMBL/GenBank/DDBJ databases">
        <title>Sphingomonas sp. MAHUQ-71 isolated from rice field.</title>
        <authorList>
            <person name="Huq M.A."/>
        </authorList>
    </citation>
    <scope>NUCLEOTIDE SEQUENCE</scope>
    <source>
        <strain evidence="3">MAHUQ-71</strain>
    </source>
</reference>
<dbReference type="InterPro" id="IPR020843">
    <property type="entry name" value="ER"/>
</dbReference>
<dbReference type="InterPro" id="IPR036291">
    <property type="entry name" value="NAD(P)-bd_dom_sf"/>
</dbReference>
<dbReference type="CDD" id="cd05288">
    <property type="entry name" value="PGDH"/>
    <property type="match status" value="1"/>
</dbReference>
<dbReference type="Proteomes" id="UP001160625">
    <property type="component" value="Unassembled WGS sequence"/>
</dbReference>
<keyword evidence="1" id="KW-0560">Oxidoreductase</keyword>
<dbReference type="Pfam" id="PF00107">
    <property type="entry name" value="ADH_zinc_N"/>
    <property type="match status" value="1"/>
</dbReference>
<dbReference type="Pfam" id="PF16884">
    <property type="entry name" value="ADH_N_2"/>
    <property type="match status" value="1"/>
</dbReference>
<dbReference type="InterPro" id="IPR041694">
    <property type="entry name" value="ADH_N_2"/>
</dbReference>
<protein>
    <submittedName>
        <fullName evidence="3">NADP-dependent oxidoreductase</fullName>
    </submittedName>
</protein>
<dbReference type="Gene3D" id="3.40.50.720">
    <property type="entry name" value="NAD(P)-binding Rossmann-like Domain"/>
    <property type="match status" value="1"/>
</dbReference>
<dbReference type="SUPFAM" id="SSF50129">
    <property type="entry name" value="GroES-like"/>
    <property type="match status" value="1"/>
</dbReference>
<dbReference type="SMART" id="SM00829">
    <property type="entry name" value="PKS_ER"/>
    <property type="match status" value="1"/>
</dbReference>
<dbReference type="Gene3D" id="3.90.180.10">
    <property type="entry name" value="Medium-chain alcohol dehydrogenases, catalytic domain"/>
    <property type="match status" value="1"/>
</dbReference>
<organism evidence="3 4">
    <name type="scientific">Sphingomonas oryzagri</name>
    <dbReference type="NCBI Taxonomy" id="3042314"/>
    <lineage>
        <taxon>Bacteria</taxon>
        <taxon>Pseudomonadati</taxon>
        <taxon>Pseudomonadota</taxon>
        <taxon>Alphaproteobacteria</taxon>
        <taxon>Sphingomonadales</taxon>
        <taxon>Sphingomonadaceae</taxon>
        <taxon>Sphingomonas</taxon>
    </lineage>
</organism>
<dbReference type="SUPFAM" id="SSF51735">
    <property type="entry name" value="NAD(P)-binding Rossmann-fold domains"/>
    <property type="match status" value="1"/>
</dbReference>
<dbReference type="PANTHER" id="PTHR43205:SF7">
    <property type="entry name" value="PROSTAGLANDIN REDUCTASE 1"/>
    <property type="match status" value="1"/>
</dbReference>
<sequence length="330" mass="35803">MIHRHWRLIAHPEGTRFDDAIRLEEAPRPDPQDGEVLIRNRWLSLDAGTRMWMTPRTDGYQPPLPLGIVVPGQAMGEVVASRHPGFREGDWVRGFGQWADHSCVRPETSGLTVLDPRIDDIRQHLGALGMNGWTAYAGVAEVGRAQAGETVLVSAAAGSTGLLALQIARNLGCRTAGIAGGAEKCRYLTGTIGVDVAIDRRADDVAARLAALGGVNVYFDNVGGPLLDAVLPQMAHYGRIALCGLIADYEEAGTIVRRFDQILMRRLQVTGFFSPDFAHRGSELTAILRAWLDEGRLTMPFDETAGLENTLAAYARLFTGGNLGKVIVRV</sequence>
<evidence type="ECO:0000313" key="3">
    <source>
        <dbReference type="EMBL" id="MDH7640814.1"/>
    </source>
</evidence>
<comment type="caution">
    <text evidence="3">The sequence shown here is derived from an EMBL/GenBank/DDBJ whole genome shotgun (WGS) entry which is preliminary data.</text>
</comment>